<sequence length="313" mass="34629">MHIPRSEVSLMGVVVSSSFLIWQRFAGIRTAVQHCVCSMALLCAAFWGGHAMPASAQVELTFGAYADDKPSETVRQYLPFLGFLESRLEQEINQPVSIRLDIAKGYDESIRDLAEGRVDFARFGPASYVHAMDQNPGIGIIAMESKKGKKRFKGVIAVHKDSDITQVEELAGRTFAFGDELSTIGRYLSQSYLLDHGISSQNLRGFSYLGRHDLVGESVGSGRFDAGALKESTFKSLISKGVPLRVLASFDNVTKPWLAASDMDPQIMEAMRRIMLASENEEIVKRVSKNGFLLGSDSDYDIIRRAMQRSKAF</sequence>
<reference evidence="1 2" key="1">
    <citation type="submission" date="2015-09" db="EMBL/GenBank/DDBJ databases">
        <authorList>
            <consortium name="Swine Surveillance"/>
        </authorList>
    </citation>
    <scope>NUCLEOTIDE SEQUENCE [LARGE SCALE GENOMIC DNA]</scope>
    <source>
        <strain evidence="1 2">CECT 7557</strain>
    </source>
</reference>
<organism evidence="1 2">
    <name type="scientific">Tritonibacter multivorans</name>
    <dbReference type="NCBI Taxonomy" id="928856"/>
    <lineage>
        <taxon>Bacteria</taxon>
        <taxon>Pseudomonadati</taxon>
        <taxon>Pseudomonadota</taxon>
        <taxon>Alphaproteobacteria</taxon>
        <taxon>Rhodobacterales</taxon>
        <taxon>Paracoccaceae</taxon>
        <taxon>Tritonibacter</taxon>
    </lineage>
</organism>
<protein>
    <submittedName>
        <fullName evidence="1">Phosphate-import protein PhnD</fullName>
    </submittedName>
</protein>
<dbReference type="Pfam" id="PF12974">
    <property type="entry name" value="Phosphonate-bd"/>
    <property type="match status" value="1"/>
</dbReference>
<gene>
    <name evidence="1" type="primary">phnD_2</name>
    <name evidence="1" type="ORF">TRM7557_01191</name>
</gene>
<dbReference type="SUPFAM" id="SSF53850">
    <property type="entry name" value="Periplasmic binding protein-like II"/>
    <property type="match status" value="1"/>
</dbReference>
<proteinExistence type="predicted"/>
<evidence type="ECO:0000313" key="1">
    <source>
        <dbReference type="EMBL" id="CUH77062.1"/>
    </source>
</evidence>
<name>A0A0P1G5P4_9RHOB</name>
<dbReference type="Gene3D" id="3.40.190.10">
    <property type="entry name" value="Periplasmic binding protein-like II"/>
    <property type="match status" value="2"/>
</dbReference>
<dbReference type="EMBL" id="CYSD01000017">
    <property type="protein sequence ID" value="CUH77062.1"/>
    <property type="molecule type" value="Genomic_DNA"/>
</dbReference>
<dbReference type="PANTHER" id="PTHR35841:SF1">
    <property type="entry name" value="PHOSPHONATES-BINDING PERIPLASMIC PROTEIN"/>
    <property type="match status" value="1"/>
</dbReference>
<dbReference type="AlphaFoldDB" id="A0A0P1G5P4"/>
<dbReference type="STRING" id="928856.SAMN04488049_11926"/>
<keyword evidence="2" id="KW-1185">Reference proteome</keyword>
<evidence type="ECO:0000313" key="2">
    <source>
        <dbReference type="Proteomes" id="UP000052022"/>
    </source>
</evidence>
<dbReference type="PANTHER" id="PTHR35841">
    <property type="entry name" value="PHOSPHONATES-BINDING PERIPLASMIC PROTEIN"/>
    <property type="match status" value="1"/>
</dbReference>
<dbReference type="Proteomes" id="UP000052022">
    <property type="component" value="Unassembled WGS sequence"/>
</dbReference>
<accession>A0A0P1G5P4</accession>